<evidence type="ECO:0000256" key="1">
    <source>
        <dbReference type="ARBA" id="ARBA00004726"/>
    </source>
</evidence>
<name>A0ABZ2CIY0_9BACI</name>
<evidence type="ECO:0000256" key="5">
    <source>
        <dbReference type="ARBA" id="ARBA00022643"/>
    </source>
</evidence>
<dbReference type="PANTHER" id="PTHR22749">
    <property type="entry name" value="RIBOFLAVIN KINASE/FMN ADENYLYLTRANSFERASE"/>
    <property type="match status" value="1"/>
</dbReference>
<evidence type="ECO:0000256" key="7">
    <source>
        <dbReference type="ARBA" id="ARBA00022695"/>
    </source>
</evidence>
<evidence type="ECO:0000256" key="4">
    <source>
        <dbReference type="ARBA" id="ARBA00022630"/>
    </source>
</evidence>
<evidence type="ECO:0000256" key="6">
    <source>
        <dbReference type="ARBA" id="ARBA00022679"/>
    </source>
</evidence>
<comment type="pathway">
    <text evidence="1">Cofactor biosynthesis; FAD biosynthesis; FAD from FMN: step 1/1.</text>
</comment>
<organism evidence="13 14">
    <name type="scientific">Niallia oryzisoli</name>
    <dbReference type="NCBI Taxonomy" id="1737571"/>
    <lineage>
        <taxon>Bacteria</taxon>
        <taxon>Bacillati</taxon>
        <taxon>Bacillota</taxon>
        <taxon>Bacilli</taxon>
        <taxon>Bacillales</taxon>
        <taxon>Bacillaceae</taxon>
        <taxon>Niallia</taxon>
    </lineage>
</organism>
<dbReference type="SUPFAM" id="SSF52374">
    <property type="entry name" value="Nucleotidylyl transferase"/>
    <property type="match status" value="1"/>
</dbReference>
<dbReference type="InterPro" id="IPR015864">
    <property type="entry name" value="FAD_synthase"/>
</dbReference>
<keyword evidence="6" id="KW-0808">Transferase</keyword>
<comment type="similarity">
    <text evidence="2">Belongs to the RibF family.</text>
</comment>
<dbReference type="InterPro" id="IPR023468">
    <property type="entry name" value="Riboflavin_kinase"/>
</dbReference>
<sequence length="297" mass="33526">MEIEYVGHSDDVSFLHPEPCVMALGFFDGVHLGHRKVIAEAREIAREKNLKLAVMTFFPHPKEVFSCENTKVNYLMPIDVKAETFSDLGVDKLYVIDFTKSFAALSPKDFVHKYLVELGALHVVAGFDFTYGHKGMGNMQTLHSDSNYSLQVTTVSKLEEDGRKVSSTLIRELLAAGQVLKVADYLGDFYETRGELLPLSIVIKQGSFHAEVITAPYFTLPKTGLYEMEAQMGERIYHGTAYVRPNSAETSIFDIRLVWPLKKSKDLMIKLKWLNRVTDPKRMIADLRLAAHASTIF</sequence>
<accession>A0ABZ2CIY0</accession>
<evidence type="ECO:0000256" key="8">
    <source>
        <dbReference type="ARBA" id="ARBA00022741"/>
    </source>
</evidence>
<evidence type="ECO:0000256" key="2">
    <source>
        <dbReference type="ARBA" id="ARBA00010214"/>
    </source>
</evidence>
<keyword evidence="9" id="KW-0274">FAD</keyword>
<evidence type="ECO:0000259" key="12">
    <source>
        <dbReference type="Pfam" id="PF06574"/>
    </source>
</evidence>
<comment type="catalytic activity">
    <reaction evidence="11">
        <text>FMN + ATP + H(+) = FAD + diphosphate</text>
        <dbReference type="Rhea" id="RHEA:17237"/>
        <dbReference type="ChEBI" id="CHEBI:15378"/>
        <dbReference type="ChEBI" id="CHEBI:30616"/>
        <dbReference type="ChEBI" id="CHEBI:33019"/>
        <dbReference type="ChEBI" id="CHEBI:57692"/>
        <dbReference type="ChEBI" id="CHEBI:58210"/>
        <dbReference type="EC" id="2.7.7.2"/>
    </reaction>
</comment>
<dbReference type="NCBIfam" id="TIGR00125">
    <property type="entry name" value="cyt_tran_rel"/>
    <property type="match status" value="1"/>
</dbReference>
<dbReference type="GO" id="GO:0016779">
    <property type="term" value="F:nucleotidyltransferase activity"/>
    <property type="evidence" value="ECO:0007669"/>
    <property type="project" value="UniProtKB-KW"/>
</dbReference>
<keyword evidence="7 13" id="KW-0548">Nucleotidyltransferase</keyword>
<dbReference type="CDD" id="cd02064">
    <property type="entry name" value="FAD_synthetase_N"/>
    <property type="match status" value="1"/>
</dbReference>
<evidence type="ECO:0000256" key="9">
    <source>
        <dbReference type="ARBA" id="ARBA00022827"/>
    </source>
</evidence>
<dbReference type="RefSeq" id="WP_338451140.1">
    <property type="nucleotide sequence ID" value="NZ_CP137640.1"/>
</dbReference>
<dbReference type="InterPro" id="IPR014729">
    <property type="entry name" value="Rossmann-like_a/b/a_fold"/>
</dbReference>
<evidence type="ECO:0000313" key="14">
    <source>
        <dbReference type="Proteomes" id="UP001357223"/>
    </source>
</evidence>
<dbReference type="EC" id="2.7.7.2" evidence="3"/>
<keyword evidence="8" id="KW-0547">Nucleotide-binding</keyword>
<keyword evidence="4" id="KW-0285">Flavoprotein</keyword>
<reference evidence="13 14" key="1">
    <citation type="submission" date="2023-10" db="EMBL/GenBank/DDBJ databases">
        <title>Niallia locisalis sp.nov. isolated from a salt pond sample.</title>
        <authorList>
            <person name="Li X.-J."/>
            <person name="Dong L."/>
        </authorList>
    </citation>
    <scope>NUCLEOTIDE SEQUENCE [LARGE SCALE GENOMIC DNA]</scope>
    <source>
        <strain evidence="13 14">DSM 29761</strain>
    </source>
</reference>
<evidence type="ECO:0000313" key="13">
    <source>
        <dbReference type="EMBL" id="WVX82236.1"/>
    </source>
</evidence>
<feature type="domain" description="FAD synthetase" evidence="12">
    <location>
        <begin position="17"/>
        <end position="168"/>
    </location>
</feature>
<keyword evidence="10" id="KW-0067">ATP-binding</keyword>
<evidence type="ECO:0000256" key="11">
    <source>
        <dbReference type="ARBA" id="ARBA00049494"/>
    </source>
</evidence>
<dbReference type="Proteomes" id="UP001357223">
    <property type="component" value="Chromosome"/>
</dbReference>
<dbReference type="PANTHER" id="PTHR22749:SF6">
    <property type="entry name" value="RIBOFLAVIN KINASE"/>
    <property type="match status" value="1"/>
</dbReference>
<keyword evidence="5" id="KW-0288">FMN</keyword>
<evidence type="ECO:0000256" key="3">
    <source>
        <dbReference type="ARBA" id="ARBA00012393"/>
    </source>
</evidence>
<dbReference type="Pfam" id="PF06574">
    <property type="entry name" value="FAD_syn"/>
    <property type="match status" value="1"/>
</dbReference>
<dbReference type="InterPro" id="IPR004821">
    <property type="entry name" value="Cyt_trans-like"/>
</dbReference>
<evidence type="ECO:0000256" key="10">
    <source>
        <dbReference type="ARBA" id="ARBA00022840"/>
    </source>
</evidence>
<proteinExistence type="inferred from homology"/>
<keyword evidence="14" id="KW-1185">Reference proteome</keyword>
<gene>
    <name evidence="13" type="ORF">R4Z09_04335</name>
</gene>
<dbReference type="Gene3D" id="3.40.50.620">
    <property type="entry name" value="HUPs"/>
    <property type="match status" value="1"/>
</dbReference>
<dbReference type="EMBL" id="CP137640">
    <property type="protein sequence ID" value="WVX82236.1"/>
    <property type="molecule type" value="Genomic_DNA"/>
</dbReference>
<protein>
    <recommendedName>
        <fullName evidence="3">FAD synthase</fullName>
        <ecNumber evidence="3">2.7.7.2</ecNumber>
    </recommendedName>
</protein>